<comment type="caution">
    <text evidence="3">The sequence shown here is derived from an EMBL/GenBank/DDBJ whole genome shotgun (WGS) entry which is preliminary data.</text>
</comment>
<dbReference type="InterPro" id="IPR001005">
    <property type="entry name" value="SANT/Myb"/>
</dbReference>
<evidence type="ECO:0008006" key="5">
    <source>
        <dbReference type="Google" id="ProtNLM"/>
    </source>
</evidence>
<dbReference type="PROSITE" id="PS51294">
    <property type="entry name" value="HTH_MYB"/>
    <property type="match status" value="2"/>
</dbReference>
<dbReference type="Gene3D" id="1.10.10.60">
    <property type="entry name" value="Homeodomain-like"/>
    <property type="match status" value="2"/>
</dbReference>
<dbReference type="Proteomes" id="UP001470230">
    <property type="component" value="Unassembled WGS sequence"/>
</dbReference>
<evidence type="ECO:0000313" key="3">
    <source>
        <dbReference type="EMBL" id="KAK8853748.1"/>
    </source>
</evidence>
<feature type="domain" description="HTH myb-type" evidence="2">
    <location>
        <begin position="157"/>
        <end position="207"/>
    </location>
</feature>
<dbReference type="InterPro" id="IPR017930">
    <property type="entry name" value="Myb_dom"/>
</dbReference>
<proteinExistence type="predicted"/>
<feature type="domain" description="HTH myb-type" evidence="2">
    <location>
        <begin position="100"/>
        <end position="156"/>
    </location>
</feature>
<name>A0ABR2HWK8_9EUKA</name>
<gene>
    <name evidence="3" type="ORF">M9Y10_016291</name>
</gene>
<protein>
    <recommendedName>
        <fullName evidence="5">Myb-like DNA-binding domain containing protein</fullName>
    </recommendedName>
</protein>
<evidence type="ECO:0000259" key="2">
    <source>
        <dbReference type="PROSITE" id="PS51294"/>
    </source>
</evidence>
<reference evidence="3 4" key="1">
    <citation type="submission" date="2024-04" db="EMBL/GenBank/DDBJ databases">
        <title>Tritrichomonas musculus Genome.</title>
        <authorList>
            <person name="Alves-Ferreira E."/>
            <person name="Grigg M."/>
            <person name="Lorenzi H."/>
            <person name="Galac M."/>
        </authorList>
    </citation>
    <scope>NUCLEOTIDE SEQUENCE [LARGE SCALE GENOMIC DNA]</scope>
    <source>
        <strain evidence="3 4">EAF2021</strain>
    </source>
</reference>
<dbReference type="SUPFAM" id="SSF46689">
    <property type="entry name" value="Homeodomain-like"/>
    <property type="match status" value="2"/>
</dbReference>
<dbReference type="InterPro" id="IPR050560">
    <property type="entry name" value="MYB_TF"/>
</dbReference>
<accession>A0ABR2HWK8</accession>
<feature type="domain" description="Myb-like" evidence="1">
    <location>
        <begin position="153"/>
        <end position="203"/>
    </location>
</feature>
<dbReference type="PANTHER" id="PTHR45614:SF241">
    <property type="entry name" value="MYB-LIKE DNA-BINDING PROTEIN"/>
    <property type="match status" value="1"/>
</dbReference>
<dbReference type="Pfam" id="PF13921">
    <property type="entry name" value="Myb_DNA-bind_6"/>
    <property type="match status" value="1"/>
</dbReference>
<dbReference type="PANTHER" id="PTHR45614">
    <property type="entry name" value="MYB PROTEIN-RELATED"/>
    <property type="match status" value="1"/>
</dbReference>
<dbReference type="CDD" id="cd00167">
    <property type="entry name" value="SANT"/>
    <property type="match status" value="2"/>
</dbReference>
<sequence length="250" mass="28846">MSQTTLLPSITELPLPPNCLFSCNFKTLLLNENKNFLSVPERITQQPNTTPAIIPMPNVMPCLPTVPVNQSKIVFDNEISHNVINSTTVSNTSNSMNAKNEKKAKGPWTIAEDKLLLDSMASFSGHICWEELSKMIPGRSAKQCRERWQFRLHPDVNKSPFEPWEDELIIFERNHNGSNWSYIASKLPGRTSCAVKNRWYTVLRSRRPDQSSRRAKVCPIQVTPFYMETIMLKNRKELWERSKDKTYHHS</sequence>
<dbReference type="InterPro" id="IPR009057">
    <property type="entry name" value="Homeodomain-like_sf"/>
</dbReference>
<evidence type="ECO:0000259" key="1">
    <source>
        <dbReference type="PROSITE" id="PS50090"/>
    </source>
</evidence>
<organism evidence="3 4">
    <name type="scientific">Tritrichomonas musculus</name>
    <dbReference type="NCBI Taxonomy" id="1915356"/>
    <lineage>
        <taxon>Eukaryota</taxon>
        <taxon>Metamonada</taxon>
        <taxon>Parabasalia</taxon>
        <taxon>Tritrichomonadida</taxon>
        <taxon>Tritrichomonadidae</taxon>
        <taxon>Tritrichomonas</taxon>
    </lineage>
</organism>
<dbReference type="SMART" id="SM00717">
    <property type="entry name" value="SANT"/>
    <property type="match status" value="2"/>
</dbReference>
<evidence type="ECO:0000313" key="4">
    <source>
        <dbReference type="Proteomes" id="UP001470230"/>
    </source>
</evidence>
<dbReference type="PROSITE" id="PS50090">
    <property type="entry name" value="MYB_LIKE"/>
    <property type="match status" value="2"/>
</dbReference>
<feature type="domain" description="Myb-like" evidence="1">
    <location>
        <begin position="100"/>
        <end position="152"/>
    </location>
</feature>
<dbReference type="EMBL" id="JAPFFF010000021">
    <property type="protein sequence ID" value="KAK8853748.1"/>
    <property type="molecule type" value="Genomic_DNA"/>
</dbReference>
<keyword evidence="4" id="KW-1185">Reference proteome</keyword>